<comment type="caution">
    <text evidence="2">The sequence shown here is derived from an EMBL/GenBank/DDBJ whole genome shotgun (WGS) entry which is preliminary data.</text>
</comment>
<dbReference type="GO" id="GO:0009035">
    <property type="term" value="F:type I site-specific deoxyribonuclease activity"/>
    <property type="evidence" value="ECO:0007669"/>
    <property type="project" value="UniProtKB-EC"/>
</dbReference>
<evidence type="ECO:0000313" key="2">
    <source>
        <dbReference type="EMBL" id="HIT50316.1"/>
    </source>
</evidence>
<feature type="domain" description="Restriction endonuclease type I HsdR N-terminal" evidence="1">
    <location>
        <begin position="13"/>
        <end position="73"/>
    </location>
</feature>
<organism evidence="2 3">
    <name type="scientific">Candidatus Pelethenecus faecipullorum</name>
    <dbReference type="NCBI Taxonomy" id="2840900"/>
    <lineage>
        <taxon>Bacteria</taxon>
        <taxon>Bacillati</taxon>
        <taxon>Mycoplasmatota</taxon>
        <taxon>Mollicutes</taxon>
        <taxon>Candidatus Pelethenecus</taxon>
    </lineage>
</organism>
<evidence type="ECO:0000259" key="1">
    <source>
        <dbReference type="Pfam" id="PF04313"/>
    </source>
</evidence>
<reference evidence="2" key="1">
    <citation type="submission" date="2020-10" db="EMBL/GenBank/DDBJ databases">
        <authorList>
            <person name="Gilroy R."/>
        </authorList>
    </citation>
    <scope>NUCLEOTIDE SEQUENCE</scope>
    <source>
        <strain evidence="2">ChiW17-6978</strain>
    </source>
</reference>
<dbReference type="AlphaFoldDB" id="A0A9D1GSU0"/>
<accession>A0A9D1GSU0</accession>
<dbReference type="GO" id="GO:0009307">
    <property type="term" value="P:DNA restriction-modification system"/>
    <property type="evidence" value="ECO:0007669"/>
    <property type="project" value="UniProtKB-KW"/>
</dbReference>
<evidence type="ECO:0000313" key="3">
    <source>
        <dbReference type="Proteomes" id="UP000886758"/>
    </source>
</evidence>
<protein>
    <recommendedName>
        <fullName evidence="1">Restriction endonuclease type I HsdR N-terminal domain-containing protein</fullName>
    </recommendedName>
</protein>
<dbReference type="GO" id="GO:0003677">
    <property type="term" value="F:DNA binding"/>
    <property type="evidence" value="ECO:0007669"/>
    <property type="project" value="UniProtKB-KW"/>
</dbReference>
<dbReference type="GO" id="GO:0005524">
    <property type="term" value="F:ATP binding"/>
    <property type="evidence" value="ECO:0007669"/>
    <property type="project" value="UniProtKB-KW"/>
</dbReference>
<name>A0A9D1GSU0_9MOLU</name>
<sequence>MTDTEAESIILSLVHSSHNPLYESNYEMLHKITEGFIFRREDKTKKDLFSSLIDFENIQSNIFKIINQFAVQGVECLIISDAIVSMFCCDKTF</sequence>
<reference evidence="2" key="2">
    <citation type="journal article" date="2021" name="PeerJ">
        <title>Extensive microbial diversity within the chicken gut microbiome revealed by metagenomics and culture.</title>
        <authorList>
            <person name="Gilroy R."/>
            <person name="Ravi A."/>
            <person name="Getino M."/>
            <person name="Pursley I."/>
            <person name="Horton D.L."/>
            <person name="Alikhan N.F."/>
            <person name="Baker D."/>
            <person name="Gharbi K."/>
            <person name="Hall N."/>
            <person name="Watson M."/>
            <person name="Adriaenssens E.M."/>
            <person name="Foster-Nyarko E."/>
            <person name="Jarju S."/>
            <person name="Secka A."/>
            <person name="Antonio M."/>
            <person name="Oren A."/>
            <person name="Chaudhuri R.R."/>
            <person name="La Ragione R."/>
            <person name="Hildebrand F."/>
            <person name="Pallen M.J."/>
        </authorList>
    </citation>
    <scope>NUCLEOTIDE SEQUENCE</scope>
    <source>
        <strain evidence="2">ChiW17-6978</strain>
    </source>
</reference>
<dbReference type="Proteomes" id="UP000886758">
    <property type="component" value="Unassembled WGS sequence"/>
</dbReference>
<dbReference type="Pfam" id="PF04313">
    <property type="entry name" value="HSDR_N"/>
    <property type="match status" value="1"/>
</dbReference>
<proteinExistence type="predicted"/>
<dbReference type="InterPro" id="IPR007409">
    <property type="entry name" value="Restrct_endonuc_type1_HsdR_N"/>
</dbReference>
<dbReference type="EMBL" id="DVLF01000150">
    <property type="protein sequence ID" value="HIT50316.1"/>
    <property type="molecule type" value="Genomic_DNA"/>
</dbReference>
<gene>
    <name evidence="2" type="ORF">IAD46_04755</name>
</gene>